<evidence type="ECO:0000256" key="5">
    <source>
        <dbReference type="ARBA" id="ARBA00022989"/>
    </source>
</evidence>
<dbReference type="PANTHER" id="PTHR43266:SF2">
    <property type="entry name" value="MAJOR FACILITATOR SUPERFAMILY (MFS) PROFILE DOMAIN-CONTAINING PROTEIN"/>
    <property type="match status" value="1"/>
</dbReference>
<reference evidence="8 9" key="1">
    <citation type="submission" date="2023-11" db="EMBL/GenBank/DDBJ databases">
        <title>A Novel Polar Bacteriovorax (B. antarcticus) Isolated from the Biocrust in Antarctica.</title>
        <authorList>
            <person name="Mun W."/>
            <person name="Choi S.Y."/>
            <person name="Mitchell R.J."/>
        </authorList>
    </citation>
    <scope>NUCLEOTIDE SEQUENCE [LARGE SCALE GENOMIC DNA]</scope>
    <source>
        <strain evidence="8 9">PP10</strain>
    </source>
</reference>
<feature type="transmembrane region" description="Helical" evidence="7">
    <location>
        <begin position="292"/>
        <end position="311"/>
    </location>
</feature>
<dbReference type="InterPro" id="IPR011701">
    <property type="entry name" value="MFS"/>
</dbReference>
<dbReference type="RefSeq" id="WP_323577597.1">
    <property type="nucleotide sequence ID" value="NZ_JAYGJQ010000002.1"/>
</dbReference>
<evidence type="ECO:0000256" key="4">
    <source>
        <dbReference type="ARBA" id="ARBA00022692"/>
    </source>
</evidence>
<keyword evidence="5 7" id="KW-1133">Transmembrane helix</keyword>
<name>A0ABU5VWV9_9BACT</name>
<feature type="transmembrane region" description="Helical" evidence="7">
    <location>
        <begin position="381"/>
        <end position="398"/>
    </location>
</feature>
<evidence type="ECO:0000256" key="3">
    <source>
        <dbReference type="ARBA" id="ARBA00022475"/>
    </source>
</evidence>
<evidence type="ECO:0000256" key="6">
    <source>
        <dbReference type="ARBA" id="ARBA00023136"/>
    </source>
</evidence>
<proteinExistence type="predicted"/>
<keyword evidence="9" id="KW-1185">Reference proteome</keyword>
<protein>
    <submittedName>
        <fullName evidence="8">MFS transporter</fullName>
    </submittedName>
</protein>
<feature type="transmembrane region" description="Helical" evidence="7">
    <location>
        <begin position="47"/>
        <end position="68"/>
    </location>
</feature>
<gene>
    <name evidence="8" type="ORF">SHI21_15075</name>
</gene>
<feature type="transmembrane region" description="Helical" evidence="7">
    <location>
        <begin position="88"/>
        <end position="115"/>
    </location>
</feature>
<dbReference type="EMBL" id="JAYGJQ010000002">
    <property type="protein sequence ID" value="MEA9357549.1"/>
    <property type="molecule type" value="Genomic_DNA"/>
</dbReference>
<dbReference type="Proteomes" id="UP001302274">
    <property type="component" value="Unassembled WGS sequence"/>
</dbReference>
<keyword evidence="4 7" id="KW-0812">Transmembrane</keyword>
<dbReference type="CDD" id="cd06173">
    <property type="entry name" value="MFS_MefA_like"/>
    <property type="match status" value="1"/>
</dbReference>
<feature type="transmembrane region" description="Helical" evidence="7">
    <location>
        <begin position="404"/>
        <end position="426"/>
    </location>
</feature>
<feature type="transmembrane region" description="Helical" evidence="7">
    <location>
        <begin position="169"/>
        <end position="187"/>
    </location>
</feature>
<keyword evidence="6 7" id="KW-0472">Membrane</keyword>
<evidence type="ECO:0000313" key="8">
    <source>
        <dbReference type="EMBL" id="MEA9357549.1"/>
    </source>
</evidence>
<feature type="transmembrane region" description="Helical" evidence="7">
    <location>
        <begin position="341"/>
        <end position="361"/>
    </location>
</feature>
<accession>A0ABU5VWV9</accession>
<organism evidence="8 9">
    <name type="scientific">Bacteriovorax antarcticus</name>
    <dbReference type="NCBI Taxonomy" id="3088717"/>
    <lineage>
        <taxon>Bacteria</taxon>
        <taxon>Pseudomonadati</taxon>
        <taxon>Bdellovibrionota</taxon>
        <taxon>Bacteriovoracia</taxon>
        <taxon>Bacteriovoracales</taxon>
        <taxon>Bacteriovoracaceae</taxon>
        <taxon>Bacteriovorax</taxon>
    </lineage>
</organism>
<feature type="transmembrane region" description="Helical" evidence="7">
    <location>
        <begin position="136"/>
        <end position="163"/>
    </location>
</feature>
<comment type="subcellular location">
    <subcellularLocation>
        <location evidence="1">Cell membrane</location>
        <topology evidence="1">Multi-pass membrane protein</topology>
    </subcellularLocation>
</comment>
<sequence>MRKITPELNSLFWTQLYGALNDNLFKSALVILIAYKNISLFGVNSASMVALCGGVFILPFFFLSATSGQLADKLDKVWLTHRIKEAEVLMAVLGCIGIIFQNYYIMLFVLFLLGLQATFFGPIKYSLIPHYTSKDQLIFANAMVSSGTFVAILIGTIIGGVAAGFQNNYWPLIAVLLIVAYLGLHYAKKLPLENINVEERAAIVVDWNFFTSTRDILKLIFQSPMIALLIVGLSWFWFMGAGLLSILPLIAKNVFNGNENVATMMLFTFTIGMGVGPFLLEKITKGKVRRWVIPLSLIAMTLFIFDLSFVIKASSKASFLLSIGESISVRDFFKLNSSARVIFDLFMLSLFGGMFTVPQFAELQRVTKESELSRVVAGNNVINALAMVSVSILLMIFHQQKLSLSTILSLLGFLNILMCLGLVYFYKEEFNKFWRF</sequence>
<dbReference type="PANTHER" id="PTHR43266">
    <property type="entry name" value="MACROLIDE-EFFLUX PROTEIN"/>
    <property type="match status" value="1"/>
</dbReference>
<dbReference type="SUPFAM" id="SSF103473">
    <property type="entry name" value="MFS general substrate transporter"/>
    <property type="match status" value="1"/>
</dbReference>
<dbReference type="Pfam" id="PF07690">
    <property type="entry name" value="MFS_1"/>
    <property type="match status" value="1"/>
</dbReference>
<dbReference type="InterPro" id="IPR036259">
    <property type="entry name" value="MFS_trans_sf"/>
</dbReference>
<evidence type="ECO:0000313" key="9">
    <source>
        <dbReference type="Proteomes" id="UP001302274"/>
    </source>
</evidence>
<dbReference type="Gene3D" id="1.20.1250.20">
    <property type="entry name" value="MFS general substrate transporter like domains"/>
    <property type="match status" value="2"/>
</dbReference>
<keyword evidence="3" id="KW-1003">Cell membrane</keyword>
<evidence type="ECO:0000256" key="2">
    <source>
        <dbReference type="ARBA" id="ARBA00022448"/>
    </source>
</evidence>
<evidence type="ECO:0000256" key="7">
    <source>
        <dbReference type="SAM" id="Phobius"/>
    </source>
</evidence>
<comment type="caution">
    <text evidence="8">The sequence shown here is derived from an EMBL/GenBank/DDBJ whole genome shotgun (WGS) entry which is preliminary data.</text>
</comment>
<keyword evidence="2" id="KW-0813">Transport</keyword>
<evidence type="ECO:0000256" key="1">
    <source>
        <dbReference type="ARBA" id="ARBA00004651"/>
    </source>
</evidence>
<feature type="transmembrane region" description="Helical" evidence="7">
    <location>
        <begin position="262"/>
        <end position="280"/>
    </location>
</feature>
<feature type="transmembrane region" description="Helical" evidence="7">
    <location>
        <begin position="226"/>
        <end position="250"/>
    </location>
</feature>